<gene>
    <name evidence="5" type="ORF">PHSY_007238</name>
</gene>
<dbReference type="InterPro" id="IPR016024">
    <property type="entry name" value="ARM-type_fold"/>
</dbReference>
<dbReference type="GO" id="GO:0005783">
    <property type="term" value="C:endoplasmic reticulum"/>
    <property type="evidence" value="ECO:0007669"/>
    <property type="project" value="TreeGrafter"/>
</dbReference>
<dbReference type="InterPro" id="IPR013918">
    <property type="entry name" value="Nucleotide_exch_fac_Fes1"/>
</dbReference>
<feature type="region of interest" description="Disordered" evidence="3">
    <location>
        <begin position="236"/>
        <end position="280"/>
    </location>
</feature>
<dbReference type="SUPFAM" id="SSF48371">
    <property type="entry name" value="ARM repeat"/>
    <property type="match status" value="1"/>
</dbReference>
<feature type="compositionally biased region" description="Polar residues" evidence="3">
    <location>
        <begin position="236"/>
        <end position="250"/>
    </location>
</feature>
<dbReference type="STRING" id="1305764.R9PNB8"/>
<dbReference type="HOGENOM" id="CLU_046722_0_1_1"/>
<evidence type="ECO:0000313" key="5">
    <source>
        <dbReference type="EMBL" id="GAC99635.1"/>
    </source>
</evidence>
<dbReference type="PANTHER" id="PTHR19316">
    <property type="entry name" value="PROTEIN FOLDING REGULATOR"/>
    <property type="match status" value="1"/>
</dbReference>
<protein>
    <submittedName>
        <fullName evidence="5">Nucleotide exchange factors-like protein</fullName>
    </submittedName>
</protein>
<name>R9PNB8_PSEHS</name>
<evidence type="ECO:0000256" key="2">
    <source>
        <dbReference type="ARBA" id="ARBA00022737"/>
    </source>
</evidence>
<dbReference type="RefSeq" id="XP_012193222.1">
    <property type="nucleotide sequence ID" value="XM_012337832.1"/>
</dbReference>
<keyword evidence="6" id="KW-1185">Reference proteome</keyword>
<evidence type="ECO:0000259" key="4">
    <source>
        <dbReference type="Pfam" id="PF08609"/>
    </source>
</evidence>
<evidence type="ECO:0000256" key="1">
    <source>
        <dbReference type="ARBA" id="ARBA00011045"/>
    </source>
</evidence>
<feature type="region of interest" description="Disordered" evidence="3">
    <location>
        <begin position="1"/>
        <end position="37"/>
    </location>
</feature>
<dbReference type="GO" id="GO:0000774">
    <property type="term" value="F:adenyl-nucleotide exchange factor activity"/>
    <property type="evidence" value="ECO:0007669"/>
    <property type="project" value="TreeGrafter"/>
</dbReference>
<dbReference type="InterPro" id="IPR011989">
    <property type="entry name" value="ARM-like"/>
</dbReference>
<dbReference type="EMBL" id="DF238832">
    <property type="protein sequence ID" value="GAC99635.1"/>
    <property type="molecule type" value="Genomic_DNA"/>
</dbReference>
<dbReference type="GeneID" id="24112501"/>
<sequence>MSNDRNAQELLKWGLANSANSANPSSSSSSSTAVAPVANQQSIDQISADIQAGRRPDLSDPNLYNAIMGKSEAQMMSEELSVATNPTLPLSDRLTALDNFEMLIEQIDNANNITSLKMWQPIISLLTAAEPEIQTAAAWIVGTAVQNNDKAQMAILDFGPVQSLLELSGSGVEEVRAKAMYALSGLLKHNPVAMDQFDRLGGWKVLRESLLDPNLGVRRKTAFLINSLLFQDPNTLDSTSTPDPVNSTATAIAPIAPSSQDTTSPPVPLERGPATQLTSTPHPNVSLALLTSRIIPILISSLLPHSDLLPPPSGPDGDTDPQTDLDFTEKAATSILTFTAKLPPTPTHLLDDQTRSLLKELRVQLEGPPLDAADGATTRWQELGIDQPDFEAFKQKVQTL</sequence>
<dbReference type="InterPro" id="IPR050693">
    <property type="entry name" value="Hsp70_NEF-Inhibitors"/>
</dbReference>
<dbReference type="Proteomes" id="UP000014071">
    <property type="component" value="Unassembled WGS sequence"/>
</dbReference>
<feature type="compositionally biased region" description="Low complexity" evidence="3">
    <location>
        <begin position="16"/>
        <end position="37"/>
    </location>
</feature>
<evidence type="ECO:0000313" key="6">
    <source>
        <dbReference type="Proteomes" id="UP000014071"/>
    </source>
</evidence>
<feature type="domain" description="Nucleotide exchange factor Fes1" evidence="4">
    <location>
        <begin position="8"/>
        <end position="113"/>
    </location>
</feature>
<dbReference type="eggNOG" id="KOG2160">
    <property type="taxonomic scope" value="Eukaryota"/>
</dbReference>
<organism evidence="5 6">
    <name type="scientific">Pseudozyma hubeiensis (strain SY62)</name>
    <name type="common">Yeast</name>
    <dbReference type="NCBI Taxonomy" id="1305764"/>
    <lineage>
        <taxon>Eukaryota</taxon>
        <taxon>Fungi</taxon>
        <taxon>Dikarya</taxon>
        <taxon>Basidiomycota</taxon>
        <taxon>Ustilaginomycotina</taxon>
        <taxon>Ustilaginomycetes</taxon>
        <taxon>Ustilaginales</taxon>
        <taxon>Ustilaginaceae</taxon>
        <taxon>Pseudozyma</taxon>
    </lineage>
</organism>
<dbReference type="PANTHER" id="PTHR19316:SF18">
    <property type="entry name" value="HSP70-BINDING PROTEIN 1"/>
    <property type="match status" value="1"/>
</dbReference>
<proteinExistence type="inferred from homology"/>
<dbReference type="OrthoDB" id="10250458at2759"/>
<comment type="similarity">
    <text evidence="1">Belongs to the FES1 family.</text>
</comment>
<dbReference type="Gene3D" id="1.25.10.10">
    <property type="entry name" value="Leucine-rich Repeat Variant"/>
    <property type="match status" value="1"/>
</dbReference>
<reference evidence="6" key="1">
    <citation type="journal article" date="2013" name="Genome Announc.">
        <title>Draft genome sequence of the basidiomycetous yeast-like fungus Pseudozyma hubeiensis SY62, which produces an abundant amount of the biosurfactant mannosylerythritol lipids.</title>
        <authorList>
            <person name="Konishi M."/>
            <person name="Hatada Y."/>
            <person name="Horiuchi J."/>
        </authorList>
    </citation>
    <scope>NUCLEOTIDE SEQUENCE [LARGE SCALE GENOMIC DNA]</scope>
    <source>
        <strain evidence="6">SY62</strain>
    </source>
</reference>
<keyword evidence="2" id="KW-0677">Repeat</keyword>
<accession>R9PNB8</accession>
<dbReference type="Pfam" id="PF08609">
    <property type="entry name" value="Fes1"/>
    <property type="match status" value="1"/>
</dbReference>
<evidence type="ECO:0000256" key="3">
    <source>
        <dbReference type="SAM" id="MobiDB-lite"/>
    </source>
</evidence>
<dbReference type="AlphaFoldDB" id="R9PNB8"/>